<evidence type="ECO:0000313" key="12">
    <source>
        <dbReference type="Proteomes" id="UP000273807"/>
    </source>
</evidence>
<dbReference type="Proteomes" id="UP000273807">
    <property type="component" value="Unassembled WGS sequence"/>
</dbReference>
<dbReference type="Pfam" id="PF02518">
    <property type="entry name" value="HATPase_c"/>
    <property type="match status" value="1"/>
</dbReference>
<dbReference type="Pfam" id="PF00512">
    <property type="entry name" value="HisKA"/>
    <property type="match status" value="1"/>
</dbReference>
<dbReference type="SUPFAM" id="SSF47384">
    <property type="entry name" value="Homodimeric domain of signal transducing histidine kinase"/>
    <property type="match status" value="1"/>
</dbReference>
<dbReference type="Gene3D" id="3.30.565.10">
    <property type="entry name" value="Histidine kinase-like ATPase, C-terminal domain"/>
    <property type="match status" value="1"/>
</dbReference>
<evidence type="ECO:0000256" key="6">
    <source>
        <dbReference type="ARBA" id="ARBA00022777"/>
    </source>
</evidence>
<dbReference type="GO" id="GO:0000156">
    <property type="term" value="F:phosphorelay response regulator activity"/>
    <property type="evidence" value="ECO:0007669"/>
    <property type="project" value="TreeGrafter"/>
</dbReference>
<protein>
    <recommendedName>
        <fullName evidence="8">Sensor-like histidine kinase SenX3</fullName>
        <ecNumber evidence="3">2.7.13.3</ecNumber>
    </recommendedName>
</protein>
<dbReference type="EC" id="2.7.13.3" evidence="3"/>
<evidence type="ECO:0000256" key="5">
    <source>
        <dbReference type="ARBA" id="ARBA00022679"/>
    </source>
</evidence>
<dbReference type="InterPro" id="IPR003018">
    <property type="entry name" value="GAF"/>
</dbReference>
<name>A0A3N0C3F4_9MICC</name>
<evidence type="ECO:0000256" key="8">
    <source>
        <dbReference type="ARBA" id="ARBA00039401"/>
    </source>
</evidence>
<dbReference type="InterPro" id="IPR005467">
    <property type="entry name" value="His_kinase_dom"/>
</dbReference>
<dbReference type="SUPFAM" id="SSF55781">
    <property type="entry name" value="GAF domain-like"/>
    <property type="match status" value="1"/>
</dbReference>
<dbReference type="Gene3D" id="3.30.450.40">
    <property type="match status" value="1"/>
</dbReference>
<evidence type="ECO:0000256" key="3">
    <source>
        <dbReference type="ARBA" id="ARBA00012438"/>
    </source>
</evidence>
<dbReference type="PROSITE" id="PS50109">
    <property type="entry name" value="HIS_KIN"/>
    <property type="match status" value="1"/>
</dbReference>
<comment type="subcellular location">
    <subcellularLocation>
        <location evidence="2">Cell membrane</location>
    </subcellularLocation>
</comment>
<dbReference type="CDD" id="cd00075">
    <property type="entry name" value="HATPase"/>
    <property type="match status" value="1"/>
</dbReference>
<evidence type="ECO:0000256" key="2">
    <source>
        <dbReference type="ARBA" id="ARBA00004236"/>
    </source>
</evidence>
<keyword evidence="7" id="KW-0902">Two-component regulatory system</keyword>
<reference evidence="11 12" key="1">
    <citation type="submission" date="2018-10" db="EMBL/GenBank/DDBJ databases">
        <title>Genome sequencing of Arthrobacter oryzae TNB02.</title>
        <authorList>
            <person name="Cho Y.-J."/>
            <person name="Cho A."/>
            <person name="Kim O.-S."/>
        </authorList>
    </citation>
    <scope>NUCLEOTIDE SEQUENCE [LARGE SCALE GENOMIC DNA]</scope>
    <source>
        <strain evidence="11 12">TNB02</strain>
    </source>
</reference>
<feature type="region of interest" description="Disordered" evidence="9">
    <location>
        <begin position="1"/>
        <end position="24"/>
    </location>
</feature>
<dbReference type="InterPro" id="IPR029016">
    <property type="entry name" value="GAF-like_dom_sf"/>
</dbReference>
<proteinExistence type="predicted"/>
<dbReference type="InterPro" id="IPR036097">
    <property type="entry name" value="HisK_dim/P_sf"/>
</dbReference>
<comment type="catalytic activity">
    <reaction evidence="1">
        <text>ATP + protein L-histidine = ADP + protein N-phospho-L-histidine.</text>
        <dbReference type="EC" id="2.7.13.3"/>
    </reaction>
</comment>
<dbReference type="RefSeq" id="WP_123254846.1">
    <property type="nucleotide sequence ID" value="NZ_RBED01000080.1"/>
</dbReference>
<dbReference type="GO" id="GO:0030295">
    <property type="term" value="F:protein kinase activator activity"/>
    <property type="evidence" value="ECO:0007669"/>
    <property type="project" value="TreeGrafter"/>
</dbReference>
<comment type="caution">
    <text evidence="11">The sequence shown here is derived from an EMBL/GenBank/DDBJ whole genome shotgun (WGS) entry which is preliminary data.</text>
</comment>
<dbReference type="InterPro" id="IPR050351">
    <property type="entry name" value="BphY/WalK/GraS-like"/>
</dbReference>
<dbReference type="GO" id="GO:0005886">
    <property type="term" value="C:plasma membrane"/>
    <property type="evidence" value="ECO:0007669"/>
    <property type="project" value="UniProtKB-SubCell"/>
</dbReference>
<gene>
    <name evidence="11" type="ORF">D7003_07540</name>
</gene>
<dbReference type="SMART" id="SM00388">
    <property type="entry name" value="HisKA"/>
    <property type="match status" value="1"/>
</dbReference>
<dbReference type="InterPro" id="IPR036890">
    <property type="entry name" value="HATPase_C_sf"/>
</dbReference>
<dbReference type="SUPFAM" id="SSF55874">
    <property type="entry name" value="ATPase domain of HSP90 chaperone/DNA topoisomerase II/histidine kinase"/>
    <property type="match status" value="1"/>
</dbReference>
<feature type="compositionally biased region" description="Basic and acidic residues" evidence="9">
    <location>
        <begin position="1"/>
        <end position="19"/>
    </location>
</feature>
<dbReference type="InterPro" id="IPR003594">
    <property type="entry name" value="HATPase_dom"/>
</dbReference>
<evidence type="ECO:0000256" key="7">
    <source>
        <dbReference type="ARBA" id="ARBA00023012"/>
    </source>
</evidence>
<keyword evidence="12" id="KW-1185">Reference proteome</keyword>
<dbReference type="GO" id="GO:0007234">
    <property type="term" value="P:osmosensory signaling via phosphorelay pathway"/>
    <property type="evidence" value="ECO:0007669"/>
    <property type="project" value="TreeGrafter"/>
</dbReference>
<feature type="domain" description="Histidine kinase" evidence="10">
    <location>
        <begin position="206"/>
        <end position="413"/>
    </location>
</feature>
<sequence>MTSNLTDHRPAIDDAEPSRDSVLADYGLPDLQPHVAAAGTDTPDTLDQLHKLLTLATRITRTPYGMVNIITEGARHQIAAVGLEPGICSVEDSLCGAVFLRGQTTVVPDASRDPLFQNNPFVTGAAGAVRFYASVPLTTASGFVLGSLCVLSPVPGELPRARRAYLEIIASQVVAVLELHHHARMLAVSLADARRSNELLTSFAGRISHELRNPLTSVLGFAELGEERTPAAADDFAIIGRTSRRMLGRVDDMLAFSRIGGDVRRQPVSLAALVHDVEEDLARLLQDAAAEITVADVHFDADAGQLRTLLQNLIHNAVAYCRPGTAPMILVTAEKNVDELTIRVADNGKGIPAEDRDRVTEPLIRLHRDGDPPGSGFGLATCVRIAGAHGGHLEIGEGPDGGTVVSLRMPLDIPPTAAGSDCASH</sequence>
<dbReference type="EMBL" id="RBED01000080">
    <property type="protein sequence ID" value="RNL57147.1"/>
    <property type="molecule type" value="Genomic_DNA"/>
</dbReference>
<dbReference type="Gene3D" id="1.10.287.130">
    <property type="match status" value="1"/>
</dbReference>
<dbReference type="CDD" id="cd00082">
    <property type="entry name" value="HisKA"/>
    <property type="match status" value="1"/>
</dbReference>
<dbReference type="GO" id="GO:0000155">
    <property type="term" value="F:phosphorelay sensor kinase activity"/>
    <property type="evidence" value="ECO:0007669"/>
    <property type="project" value="InterPro"/>
</dbReference>
<evidence type="ECO:0000256" key="1">
    <source>
        <dbReference type="ARBA" id="ARBA00000085"/>
    </source>
</evidence>
<dbReference type="SMART" id="SM00387">
    <property type="entry name" value="HATPase_c"/>
    <property type="match status" value="1"/>
</dbReference>
<evidence type="ECO:0000256" key="4">
    <source>
        <dbReference type="ARBA" id="ARBA00022553"/>
    </source>
</evidence>
<dbReference type="PANTHER" id="PTHR42878:SF15">
    <property type="entry name" value="BACTERIOPHYTOCHROME"/>
    <property type="match status" value="1"/>
</dbReference>
<accession>A0A3N0C3F4</accession>
<dbReference type="PRINTS" id="PR00344">
    <property type="entry name" value="BCTRLSENSOR"/>
</dbReference>
<dbReference type="OrthoDB" id="9808408at2"/>
<dbReference type="Pfam" id="PF01590">
    <property type="entry name" value="GAF"/>
    <property type="match status" value="1"/>
</dbReference>
<dbReference type="PANTHER" id="PTHR42878">
    <property type="entry name" value="TWO-COMPONENT HISTIDINE KINASE"/>
    <property type="match status" value="1"/>
</dbReference>
<evidence type="ECO:0000259" key="10">
    <source>
        <dbReference type="PROSITE" id="PS50109"/>
    </source>
</evidence>
<dbReference type="AlphaFoldDB" id="A0A3N0C3F4"/>
<dbReference type="SMART" id="SM00065">
    <property type="entry name" value="GAF"/>
    <property type="match status" value="1"/>
</dbReference>
<keyword evidence="4" id="KW-0597">Phosphoprotein</keyword>
<dbReference type="InterPro" id="IPR004358">
    <property type="entry name" value="Sig_transdc_His_kin-like_C"/>
</dbReference>
<dbReference type="InterPro" id="IPR003661">
    <property type="entry name" value="HisK_dim/P_dom"/>
</dbReference>
<organism evidence="11 12">
    <name type="scientific">Arthrobacter oryzae</name>
    <dbReference type="NCBI Taxonomy" id="409290"/>
    <lineage>
        <taxon>Bacteria</taxon>
        <taxon>Bacillati</taxon>
        <taxon>Actinomycetota</taxon>
        <taxon>Actinomycetes</taxon>
        <taxon>Micrococcales</taxon>
        <taxon>Micrococcaceae</taxon>
        <taxon>Arthrobacter</taxon>
    </lineage>
</organism>
<keyword evidence="5" id="KW-0808">Transferase</keyword>
<evidence type="ECO:0000313" key="11">
    <source>
        <dbReference type="EMBL" id="RNL57147.1"/>
    </source>
</evidence>
<keyword evidence="6 11" id="KW-0418">Kinase</keyword>
<evidence type="ECO:0000256" key="9">
    <source>
        <dbReference type="SAM" id="MobiDB-lite"/>
    </source>
</evidence>